<proteinExistence type="predicted"/>
<name>A0ABR6ZLL5_9BURK</name>
<dbReference type="RefSeq" id="WP_186945532.1">
    <property type="nucleotide sequence ID" value="NZ_JACOGF010000001.1"/>
</dbReference>
<accession>A0ABR6ZLL5</accession>
<dbReference type="InterPro" id="IPR025337">
    <property type="entry name" value="Questin_oxidase-like"/>
</dbReference>
<dbReference type="PANTHER" id="PTHR35870:SF1">
    <property type="entry name" value="PROTEIN, PUTATIVE (AFU_ORTHOLOGUE AFUA_5G03330)-RELATED"/>
    <property type="match status" value="1"/>
</dbReference>
<dbReference type="PANTHER" id="PTHR35870">
    <property type="entry name" value="PROTEIN, PUTATIVE (AFU_ORTHOLOGUE AFUA_5G03330)-RELATED"/>
    <property type="match status" value="1"/>
</dbReference>
<gene>
    <name evidence="2" type="ORF">H8L32_02285</name>
</gene>
<reference evidence="2 3" key="1">
    <citation type="submission" date="2020-08" db="EMBL/GenBank/DDBJ databases">
        <title>Novel species isolated from subtropical streams in China.</title>
        <authorList>
            <person name="Lu H."/>
        </authorList>
    </citation>
    <scope>NUCLEOTIDE SEQUENCE [LARGE SCALE GENOMIC DNA]</scope>
    <source>
        <strain evidence="2 3">CY18W</strain>
    </source>
</reference>
<organism evidence="2 3">
    <name type="scientific">Undibacterium hunanense</name>
    <dbReference type="NCBI Taxonomy" id="2762292"/>
    <lineage>
        <taxon>Bacteria</taxon>
        <taxon>Pseudomonadati</taxon>
        <taxon>Pseudomonadota</taxon>
        <taxon>Betaproteobacteria</taxon>
        <taxon>Burkholderiales</taxon>
        <taxon>Oxalobacteraceae</taxon>
        <taxon>Undibacterium</taxon>
    </lineage>
</organism>
<keyword evidence="3" id="KW-1185">Reference proteome</keyword>
<comment type="caution">
    <text evidence="2">The sequence shown here is derived from an EMBL/GenBank/DDBJ whole genome shotgun (WGS) entry which is preliminary data.</text>
</comment>
<evidence type="ECO:0000313" key="3">
    <source>
        <dbReference type="Proteomes" id="UP000650424"/>
    </source>
</evidence>
<dbReference type="Pfam" id="PF14027">
    <property type="entry name" value="Questin_oxidase"/>
    <property type="match status" value="1"/>
</dbReference>
<keyword evidence="1" id="KW-0560">Oxidoreductase</keyword>
<evidence type="ECO:0000256" key="1">
    <source>
        <dbReference type="ARBA" id="ARBA00023002"/>
    </source>
</evidence>
<protein>
    <submittedName>
        <fullName evidence="2">Questin oxidase family protein</fullName>
    </submittedName>
</protein>
<evidence type="ECO:0000313" key="2">
    <source>
        <dbReference type="EMBL" id="MBC3916305.1"/>
    </source>
</evidence>
<sequence>MKTLATYPVLRHLLDENRQFALGGRGTTNHCPMALTALAAMGASAERLEEFFEHWHTHYSLPAEVSPHEVDYADFASCLGKRPMFAALQDCFQHRIAQRGSSEVVREVLATIPVAPATSAFHALIRLSYGLQSGHDAEIAAGLAALVVANFAIDIPMFATSAMPAISDRLPASSVADGFRQIADGMGGKKFEGRMITEKMAAVIRDRRFIQVLPAMPVTSQLLDELARWAIAAYWQTGDFTILHMVTGVHAIRQLIPCLHPLRRQALCSDAWLALCVAYASVGAPALLPEQECLDNLKQANFRAQSWDYLFNQAILNNDDHAIKFTYTCSREYGLHAHPFHSLYQAAAMRMLDIK</sequence>
<dbReference type="EMBL" id="JACOGF010000001">
    <property type="protein sequence ID" value="MBC3916305.1"/>
    <property type="molecule type" value="Genomic_DNA"/>
</dbReference>
<dbReference type="Proteomes" id="UP000650424">
    <property type="component" value="Unassembled WGS sequence"/>
</dbReference>